<dbReference type="PANTHER" id="PTHR32063">
    <property type="match status" value="1"/>
</dbReference>
<gene>
    <name evidence="2" type="primary">czcA</name>
    <name evidence="2" type="ORF">GCM10007157_01470</name>
</gene>
<sequence>MMRKGPLAWMVDHGVAPNLMMVLFIVGGLMASMAIKKEVFPEFETEIVQVSISYPGATPEDIEQSLLLPMEAAIANVEGIDEMTASASEGSGVVSATLIDGVDVMRAYQDIQQAVNAITTLPAAADPPRITLAGRSRSVVSLQVYGRVGQEALHDAAENVRAELQATSGISRAELSGNRDREIQVHLDDEAIERYGLDHQQLASRIAAEALDLASGQLTTAEGEWLIRYQGRRNSAEEFAELPILTTAQGSPVLLRDIAQVSEGFAETDREEFYNGQPGISVDVYQIGGQTPTSISNAVSGELERLRANLPDGVSLDIARDSSEVYEDRLGLLLKNAWMGLALVLVLMALFLEARLAFWVTLGIPTAFLGAMLFLPWIGVSLNMMSMFAFIIALGIVVDDAIMVGENIYSYREEGYSLRDAAVKGAQEIATPLTFAILSNIVAFLPLLFLPGFLGLIFATVPVVVITVFVISLVEALLILPAHLAHASKPRQTPAWQRPLEAVRLRMQQGLHHFTYRRFEPFLQGALNQRLLTVSLGVALLAITLAWAMSGRLGFSLMPRVESDQVQASVTLPIGSHISVSRELSQQLLDAATALSEREEGLSFTSTRSRLDGESLSVRLDIASESLESWPPSRIAREWRELTGDLLGAQSVRFESDFGGPGSGAALSLRLSHPNTQVLEAAATRLAEQLAEYGLTDIDSGLGDGKPQLEMRLSAEGRSLGLTGSDLAQALRGPLQGATAVEQFIGRREVSVEVRLPEASRDSLSELYRLPVRTPEGLSVPLSRVADITLSQASSSLQRINGRRIITVTADSEGDQAINQVLATLQEDVFPTLSNTWPGLEVSMGGRQQDTADNLATLRKAMWLMIAALYALLAIPFRSYLQPLLVMAAIPFGIVGAIGGHLLMGFGLSIISLLGMLALSGVVINDALVLIDYANRKRREGMAPREAIVAAATRRLRPIMMTTLTTFLGLAPMILETSRQARFMIPMAISLGFGMLFATLILLIMVPCLYLSLENLRERLSAPSPPEPERANP</sequence>
<evidence type="ECO:0000313" key="3">
    <source>
        <dbReference type="Proteomes" id="UP000623776"/>
    </source>
</evidence>
<accession>A0A8H9ISR4</accession>
<dbReference type="RefSeq" id="WP_189462561.1">
    <property type="nucleotide sequence ID" value="NZ_BMXN01000001.1"/>
</dbReference>
<dbReference type="Gene3D" id="3.30.70.1440">
    <property type="entry name" value="Multidrug efflux transporter AcrB pore domain"/>
    <property type="match status" value="1"/>
</dbReference>
<dbReference type="Pfam" id="PF00873">
    <property type="entry name" value="ACR_tran"/>
    <property type="match status" value="1"/>
</dbReference>
<feature type="transmembrane region" description="Helical" evidence="1">
    <location>
        <begin position="384"/>
        <end position="409"/>
    </location>
</feature>
<feature type="transmembrane region" description="Helical" evidence="1">
    <location>
        <begin position="429"/>
        <end position="450"/>
    </location>
</feature>
<comment type="caution">
    <text evidence="2">The sequence shown here is derived from an EMBL/GenBank/DDBJ whole genome shotgun (WGS) entry which is preliminary data.</text>
</comment>
<feature type="transmembrane region" description="Helical" evidence="1">
    <location>
        <begin position="987"/>
        <end position="1011"/>
    </location>
</feature>
<dbReference type="GO" id="GO:0005886">
    <property type="term" value="C:plasma membrane"/>
    <property type="evidence" value="ECO:0007669"/>
    <property type="project" value="TreeGrafter"/>
</dbReference>
<feature type="transmembrane region" description="Helical" evidence="1">
    <location>
        <begin position="330"/>
        <end position="351"/>
    </location>
</feature>
<dbReference type="Gene3D" id="3.30.2090.10">
    <property type="entry name" value="Multidrug efflux transporter AcrB TolC docking domain, DN and DC subdomains"/>
    <property type="match status" value="2"/>
</dbReference>
<dbReference type="InterPro" id="IPR027463">
    <property type="entry name" value="AcrB_DN_DC_subdom"/>
</dbReference>
<dbReference type="PANTHER" id="PTHR32063:SF33">
    <property type="entry name" value="RND SUPERFAMILY EFFLUX PUMP PERMEASE COMPONENT"/>
    <property type="match status" value="1"/>
</dbReference>
<organism evidence="2 3">
    <name type="scientific">Vreelandella hamiltonii</name>
    <dbReference type="NCBI Taxonomy" id="502829"/>
    <lineage>
        <taxon>Bacteria</taxon>
        <taxon>Pseudomonadati</taxon>
        <taxon>Pseudomonadota</taxon>
        <taxon>Gammaproteobacteria</taxon>
        <taxon>Oceanospirillales</taxon>
        <taxon>Halomonadaceae</taxon>
        <taxon>Vreelandella</taxon>
    </lineage>
</organism>
<keyword evidence="1" id="KW-0472">Membrane</keyword>
<keyword evidence="1" id="KW-1133">Transmembrane helix</keyword>
<dbReference type="SUPFAM" id="SSF82866">
    <property type="entry name" value="Multidrug efflux transporter AcrB transmembrane domain"/>
    <property type="match status" value="2"/>
</dbReference>
<evidence type="ECO:0000256" key="1">
    <source>
        <dbReference type="SAM" id="Phobius"/>
    </source>
</evidence>
<keyword evidence="3" id="KW-1185">Reference proteome</keyword>
<feature type="transmembrane region" description="Helical" evidence="1">
    <location>
        <begin position="861"/>
        <end position="877"/>
    </location>
</feature>
<feature type="transmembrane region" description="Helical" evidence="1">
    <location>
        <begin position="456"/>
        <end position="480"/>
    </location>
</feature>
<dbReference type="InterPro" id="IPR001036">
    <property type="entry name" value="Acrflvin-R"/>
</dbReference>
<feature type="transmembrane region" description="Helical" evidence="1">
    <location>
        <begin position="358"/>
        <end position="378"/>
    </location>
</feature>
<dbReference type="SUPFAM" id="SSF82714">
    <property type="entry name" value="Multidrug efflux transporter AcrB TolC docking domain, DN and DC subdomains"/>
    <property type="match status" value="2"/>
</dbReference>
<dbReference type="Proteomes" id="UP000623776">
    <property type="component" value="Unassembled WGS sequence"/>
</dbReference>
<dbReference type="AlphaFoldDB" id="A0A8H9ISR4"/>
<evidence type="ECO:0000313" key="2">
    <source>
        <dbReference type="EMBL" id="GHD53777.1"/>
    </source>
</evidence>
<dbReference type="SUPFAM" id="SSF82693">
    <property type="entry name" value="Multidrug efflux transporter AcrB pore domain, PN1, PN2, PC1 and PC2 subdomains"/>
    <property type="match status" value="2"/>
</dbReference>
<feature type="transmembrane region" description="Helical" evidence="1">
    <location>
        <begin position="531"/>
        <end position="550"/>
    </location>
</feature>
<feature type="transmembrane region" description="Helical" evidence="1">
    <location>
        <begin position="910"/>
        <end position="935"/>
    </location>
</feature>
<proteinExistence type="predicted"/>
<dbReference type="Gene3D" id="3.30.70.1320">
    <property type="entry name" value="Multidrug efflux transporter AcrB pore domain like"/>
    <property type="match status" value="1"/>
</dbReference>
<protein>
    <submittedName>
        <fullName evidence="2">Multidrug resistance protein</fullName>
    </submittedName>
</protein>
<keyword evidence="1" id="KW-0812">Transmembrane</keyword>
<dbReference type="Gene3D" id="1.20.1640.10">
    <property type="entry name" value="Multidrug efflux transporter AcrB transmembrane domain"/>
    <property type="match status" value="2"/>
</dbReference>
<name>A0A8H9ISR4_9GAMM</name>
<feature type="transmembrane region" description="Helical" evidence="1">
    <location>
        <begin position="956"/>
        <end position="975"/>
    </location>
</feature>
<dbReference type="GO" id="GO:0042910">
    <property type="term" value="F:xenobiotic transmembrane transporter activity"/>
    <property type="evidence" value="ECO:0007669"/>
    <property type="project" value="TreeGrafter"/>
</dbReference>
<dbReference type="EMBL" id="BMXN01000001">
    <property type="protein sequence ID" value="GHD53777.1"/>
    <property type="molecule type" value="Genomic_DNA"/>
</dbReference>
<dbReference type="Gene3D" id="3.30.70.1430">
    <property type="entry name" value="Multidrug efflux transporter AcrB pore domain"/>
    <property type="match status" value="2"/>
</dbReference>
<dbReference type="PRINTS" id="PR00702">
    <property type="entry name" value="ACRIFLAVINRP"/>
</dbReference>
<reference evidence="3" key="1">
    <citation type="journal article" date="2019" name="Int. J. Syst. Evol. Microbiol.">
        <title>The Global Catalogue of Microorganisms (GCM) 10K type strain sequencing project: providing services to taxonomists for standard genome sequencing and annotation.</title>
        <authorList>
            <consortium name="The Broad Institute Genomics Platform"/>
            <consortium name="The Broad Institute Genome Sequencing Center for Infectious Disease"/>
            <person name="Wu L."/>
            <person name="Ma J."/>
        </authorList>
    </citation>
    <scope>NUCLEOTIDE SEQUENCE [LARGE SCALE GENOMIC DNA]</scope>
    <source>
        <strain evidence="3">KCTC 22154</strain>
    </source>
</reference>
<feature type="transmembrane region" description="Helical" evidence="1">
    <location>
        <begin position="884"/>
        <end position="904"/>
    </location>
</feature>